<keyword evidence="3" id="KW-1185">Reference proteome</keyword>
<dbReference type="EMBL" id="CYRY02005837">
    <property type="protein sequence ID" value="VCW70384.1"/>
    <property type="molecule type" value="Genomic_DNA"/>
</dbReference>
<feature type="region of interest" description="Disordered" evidence="1">
    <location>
        <begin position="1"/>
        <end position="39"/>
    </location>
</feature>
<gene>
    <name evidence="2" type="ORF">BN2614_LOCUS1</name>
</gene>
<name>A0A9X9LK54_GULGU</name>
<accession>A0A9X9LK54</accession>
<dbReference type="Proteomes" id="UP000269945">
    <property type="component" value="Unassembled WGS sequence"/>
</dbReference>
<sequence length="39" mass="3794">CAPGTASGRHTCQRRSAARGSRTGESAPGGVPAGCRIGP</sequence>
<comment type="caution">
    <text evidence="2">The sequence shown here is derived from an EMBL/GenBank/DDBJ whole genome shotgun (WGS) entry which is preliminary data.</text>
</comment>
<reference evidence="2 3" key="1">
    <citation type="submission" date="2018-10" db="EMBL/GenBank/DDBJ databases">
        <authorList>
            <person name="Ekblom R."/>
            <person name="Jareborg N."/>
        </authorList>
    </citation>
    <scope>NUCLEOTIDE SEQUENCE [LARGE SCALE GENOMIC DNA]</scope>
    <source>
        <tissue evidence="2">Muscle</tissue>
    </source>
</reference>
<dbReference type="AlphaFoldDB" id="A0A9X9LK54"/>
<proteinExistence type="predicted"/>
<evidence type="ECO:0000313" key="2">
    <source>
        <dbReference type="EMBL" id="VCW70384.1"/>
    </source>
</evidence>
<feature type="non-terminal residue" evidence="2">
    <location>
        <position position="1"/>
    </location>
</feature>
<protein>
    <submittedName>
        <fullName evidence="2">Uncharacterized protein</fullName>
    </submittedName>
</protein>
<evidence type="ECO:0000256" key="1">
    <source>
        <dbReference type="SAM" id="MobiDB-lite"/>
    </source>
</evidence>
<organism evidence="2 3">
    <name type="scientific">Gulo gulo</name>
    <name type="common">Wolverine</name>
    <name type="synonym">Gluton</name>
    <dbReference type="NCBI Taxonomy" id="48420"/>
    <lineage>
        <taxon>Eukaryota</taxon>
        <taxon>Metazoa</taxon>
        <taxon>Chordata</taxon>
        <taxon>Craniata</taxon>
        <taxon>Vertebrata</taxon>
        <taxon>Euteleostomi</taxon>
        <taxon>Mammalia</taxon>
        <taxon>Eutheria</taxon>
        <taxon>Laurasiatheria</taxon>
        <taxon>Carnivora</taxon>
        <taxon>Caniformia</taxon>
        <taxon>Musteloidea</taxon>
        <taxon>Mustelidae</taxon>
        <taxon>Guloninae</taxon>
        <taxon>Gulo</taxon>
    </lineage>
</organism>
<feature type="non-terminal residue" evidence="2">
    <location>
        <position position="39"/>
    </location>
</feature>
<evidence type="ECO:0000313" key="3">
    <source>
        <dbReference type="Proteomes" id="UP000269945"/>
    </source>
</evidence>